<feature type="transmembrane region" description="Helical" evidence="6">
    <location>
        <begin position="6"/>
        <end position="26"/>
    </location>
</feature>
<sequence>MLFANFLIGLREGLEASMVVMILVAFLVKGHRTDQLKWVWIGVAAALGTTIATFLAIQLGTKTLTSTGQELVGGIASLVAVALVTWMLLWMRGASKNMSKELSGKMQSAINVGPFAVIVVAFTAVVREGIETALLVFDSFTNGAFAKPFLGLALGMVFSVVLAALMYRGALKINLKVFFTVTGVLLVVVAAGILRYGITDLQEAGVLPGLNNLAFDISHILVPGSTAATLIEGIFNLVPAPTIASMIGWAVYLVLALWLFLRPQKTTQPHTTTHPTPAPATV</sequence>
<feature type="transmembrane region" description="Helical" evidence="6">
    <location>
        <begin position="146"/>
        <end position="165"/>
    </location>
</feature>
<dbReference type="Pfam" id="PF03239">
    <property type="entry name" value="FTR1"/>
    <property type="match status" value="1"/>
</dbReference>
<protein>
    <submittedName>
        <fullName evidence="7">Iron transporter</fullName>
    </submittedName>
</protein>
<feature type="transmembrane region" description="Helical" evidence="6">
    <location>
        <begin position="71"/>
        <end position="89"/>
    </location>
</feature>
<keyword evidence="4 6" id="KW-1133">Transmembrane helix</keyword>
<dbReference type="Proteomes" id="UP000185478">
    <property type="component" value="Chromosome"/>
</dbReference>
<dbReference type="GO" id="GO:0033573">
    <property type="term" value="C:high-affinity iron permease complex"/>
    <property type="evidence" value="ECO:0007669"/>
    <property type="project" value="InterPro"/>
</dbReference>
<dbReference type="OrthoDB" id="7260758at2"/>
<feature type="transmembrane region" description="Helical" evidence="6">
    <location>
        <begin position="177"/>
        <end position="198"/>
    </location>
</feature>
<evidence type="ECO:0000256" key="2">
    <source>
        <dbReference type="ARBA" id="ARBA00008333"/>
    </source>
</evidence>
<evidence type="ECO:0000256" key="5">
    <source>
        <dbReference type="ARBA" id="ARBA00023136"/>
    </source>
</evidence>
<feature type="transmembrane region" description="Helical" evidence="6">
    <location>
        <begin position="38"/>
        <end position="59"/>
    </location>
</feature>
<dbReference type="KEGG" id="caqu:CAQU_04340"/>
<evidence type="ECO:0000313" key="8">
    <source>
        <dbReference type="Proteomes" id="UP000185478"/>
    </source>
</evidence>
<dbReference type="EMBL" id="CP009245">
    <property type="protein sequence ID" value="APT84423.1"/>
    <property type="molecule type" value="Genomic_DNA"/>
</dbReference>
<dbReference type="InterPro" id="IPR004923">
    <property type="entry name" value="FTR1/Fip1/EfeU"/>
</dbReference>
<gene>
    <name evidence="7" type="ORF">CAQU_04340</name>
</gene>
<feature type="transmembrane region" description="Helical" evidence="6">
    <location>
        <begin position="109"/>
        <end position="126"/>
    </location>
</feature>
<comment type="subcellular location">
    <subcellularLocation>
        <location evidence="1">Membrane</location>
        <topology evidence="1">Multi-pass membrane protein</topology>
    </subcellularLocation>
</comment>
<dbReference type="GO" id="GO:0015093">
    <property type="term" value="F:ferrous iron transmembrane transporter activity"/>
    <property type="evidence" value="ECO:0007669"/>
    <property type="project" value="TreeGrafter"/>
</dbReference>
<evidence type="ECO:0000256" key="6">
    <source>
        <dbReference type="SAM" id="Phobius"/>
    </source>
</evidence>
<keyword evidence="3 6" id="KW-0812">Transmembrane</keyword>
<comment type="similarity">
    <text evidence="2">Belongs to the oxidase-dependent Fe transporter (OFeT) (TC 9.A.10.1) family.</text>
</comment>
<evidence type="ECO:0000256" key="1">
    <source>
        <dbReference type="ARBA" id="ARBA00004141"/>
    </source>
</evidence>
<keyword evidence="5 6" id="KW-0472">Membrane</keyword>
<evidence type="ECO:0000256" key="3">
    <source>
        <dbReference type="ARBA" id="ARBA00022692"/>
    </source>
</evidence>
<dbReference type="PANTHER" id="PTHR31632">
    <property type="entry name" value="IRON TRANSPORTER FTH1"/>
    <property type="match status" value="1"/>
</dbReference>
<reference evidence="7 8" key="1">
    <citation type="submission" date="2014-08" db="EMBL/GenBank/DDBJ databases">
        <title>Complete genome sequence of Corynebacterium aquilae S-613T(T) (=DSM 44791(T)), isolated from the choana of a healthy golden eagle.</title>
        <authorList>
            <person name="Ruckert C."/>
            <person name="Albersmeier A."/>
            <person name="Winkler A."/>
            <person name="Kalinowski J."/>
        </authorList>
    </citation>
    <scope>NUCLEOTIDE SEQUENCE [LARGE SCALE GENOMIC DNA]</scope>
    <source>
        <strain evidence="7 8">S-613</strain>
    </source>
</reference>
<name>A0A1L7CF71_9CORY</name>
<dbReference type="STRING" id="1431546.CAQU_04340"/>
<accession>A0A1L7CF71</accession>
<dbReference type="PANTHER" id="PTHR31632:SF2">
    <property type="entry name" value="PLASMA MEMBRANE IRON PERMEASE"/>
    <property type="match status" value="1"/>
</dbReference>
<feature type="transmembrane region" description="Helical" evidence="6">
    <location>
        <begin position="243"/>
        <end position="261"/>
    </location>
</feature>
<keyword evidence="8" id="KW-1185">Reference proteome</keyword>
<proteinExistence type="inferred from homology"/>
<dbReference type="RefSeq" id="WP_075725507.1">
    <property type="nucleotide sequence ID" value="NZ_CP009245.1"/>
</dbReference>
<evidence type="ECO:0000313" key="7">
    <source>
        <dbReference type="EMBL" id="APT84423.1"/>
    </source>
</evidence>
<dbReference type="NCBIfam" id="NF041756">
    <property type="entry name" value="EfeU"/>
    <property type="match status" value="1"/>
</dbReference>
<evidence type="ECO:0000256" key="4">
    <source>
        <dbReference type="ARBA" id="ARBA00022989"/>
    </source>
</evidence>
<organism evidence="7 8">
    <name type="scientific">Corynebacterium aquilae DSM 44791</name>
    <dbReference type="NCBI Taxonomy" id="1431546"/>
    <lineage>
        <taxon>Bacteria</taxon>
        <taxon>Bacillati</taxon>
        <taxon>Actinomycetota</taxon>
        <taxon>Actinomycetes</taxon>
        <taxon>Mycobacteriales</taxon>
        <taxon>Corynebacteriaceae</taxon>
        <taxon>Corynebacterium</taxon>
    </lineage>
</organism>
<dbReference type="AlphaFoldDB" id="A0A1L7CF71"/>